<proteinExistence type="predicted"/>
<organism evidence="2 3">
    <name type="scientific">Mytilus galloprovincialis</name>
    <name type="common">Mediterranean mussel</name>
    <dbReference type="NCBI Taxonomy" id="29158"/>
    <lineage>
        <taxon>Eukaryota</taxon>
        <taxon>Metazoa</taxon>
        <taxon>Spiralia</taxon>
        <taxon>Lophotrochozoa</taxon>
        <taxon>Mollusca</taxon>
        <taxon>Bivalvia</taxon>
        <taxon>Autobranchia</taxon>
        <taxon>Pteriomorphia</taxon>
        <taxon>Mytilida</taxon>
        <taxon>Mytiloidea</taxon>
        <taxon>Mytilidae</taxon>
        <taxon>Mytilinae</taxon>
        <taxon>Mytilus</taxon>
    </lineage>
</organism>
<name>A0A8B6E610_MYTGA</name>
<sequence length="257" mass="28892">MITKETGKIMLWDQRSRSCKTCEYHLANQTTIPDHLCSKKWYGSSKAMESDMAVSMAHTLKNDGCEIKVIHADNDSVTTSKLKVDFEDLEKRDEKNHLKKGLSKSLHQMSINCHLFLDDTREYILRCFMYAITGGTTEDDIKVSLDRIVPHIYLAIMTVAERSHGVNMRRIQQILSGNPLTNESLKEELLVLVSKYTSQSKAIAELGSTQANESFNQMASSKAPKSRHYGGSCSLKNRLSAAVLKKNQTKATATCLR</sequence>
<dbReference type="AlphaFoldDB" id="A0A8B6E610"/>
<dbReference type="OrthoDB" id="6145092at2759"/>
<evidence type="ECO:0000259" key="1">
    <source>
        <dbReference type="Pfam" id="PF20700"/>
    </source>
</evidence>
<protein>
    <recommendedName>
        <fullName evidence="1">Mutator-like transposase domain-containing protein</fullName>
    </recommendedName>
</protein>
<dbReference type="EMBL" id="UYJE01004675">
    <property type="protein sequence ID" value="VDI30256.1"/>
    <property type="molecule type" value="Genomic_DNA"/>
</dbReference>
<gene>
    <name evidence="2" type="ORF">MGAL_10B039424</name>
</gene>
<reference evidence="2" key="1">
    <citation type="submission" date="2018-11" db="EMBL/GenBank/DDBJ databases">
        <authorList>
            <person name="Alioto T."/>
            <person name="Alioto T."/>
        </authorList>
    </citation>
    <scope>NUCLEOTIDE SEQUENCE</scope>
</reference>
<accession>A0A8B6E610</accession>
<evidence type="ECO:0000313" key="2">
    <source>
        <dbReference type="EMBL" id="VDI30256.1"/>
    </source>
</evidence>
<dbReference type="Proteomes" id="UP000596742">
    <property type="component" value="Unassembled WGS sequence"/>
</dbReference>
<evidence type="ECO:0000313" key="3">
    <source>
        <dbReference type="Proteomes" id="UP000596742"/>
    </source>
</evidence>
<keyword evidence="3" id="KW-1185">Reference proteome</keyword>
<feature type="domain" description="Mutator-like transposase" evidence="1">
    <location>
        <begin position="1"/>
        <end position="153"/>
    </location>
</feature>
<dbReference type="Pfam" id="PF20700">
    <property type="entry name" value="Mutator"/>
    <property type="match status" value="1"/>
</dbReference>
<comment type="caution">
    <text evidence="2">The sequence shown here is derived from an EMBL/GenBank/DDBJ whole genome shotgun (WGS) entry which is preliminary data.</text>
</comment>
<dbReference type="InterPro" id="IPR049012">
    <property type="entry name" value="Mutator_transp_dom"/>
</dbReference>